<evidence type="ECO:0000256" key="2">
    <source>
        <dbReference type="ARBA" id="ARBA00022679"/>
    </source>
</evidence>
<keyword evidence="6" id="KW-1185">Reference proteome</keyword>
<proteinExistence type="predicted"/>
<name>A0A2T5P6B9_9PSED</name>
<dbReference type="EMBL" id="QASN01000020">
    <property type="protein sequence ID" value="PTU73264.1"/>
    <property type="molecule type" value="Genomic_DNA"/>
</dbReference>
<evidence type="ECO:0000256" key="3">
    <source>
        <dbReference type="ARBA" id="ARBA00022691"/>
    </source>
</evidence>
<dbReference type="GO" id="GO:0008168">
    <property type="term" value="F:methyltransferase activity"/>
    <property type="evidence" value="ECO:0007669"/>
    <property type="project" value="UniProtKB-KW"/>
</dbReference>
<dbReference type="SUPFAM" id="SSF53335">
    <property type="entry name" value="S-adenosyl-L-methionine-dependent methyltransferases"/>
    <property type="match status" value="1"/>
</dbReference>
<dbReference type="InterPro" id="IPR029063">
    <property type="entry name" value="SAM-dependent_MTases_sf"/>
</dbReference>
<protein>
    <recommendedName>
        <fullName evidence="4">Methyltransferase domain-containing protein</fullName>
    </recommendedName>
</protein>
<dbReference type="Pfam" id="PF13649">
    <property type="entry name" value="Methyltransf_25"/>
    <property type="match status" value="1"/>
</dbReference>
<keyword evidence="2" id="KW-0808">Transferase</keyword>
<dbReference type="OrthoDB" id="2334812at2"/>
<evidence type="ECO:0000256" key="1">
    <source>
        <dbReference type="ARBA" id="ARBA00022603"/>
    </source>
</evidence>
<keyword evidence="1" id="KW-0489">Methyltransferase</keyword>
<accession>A0A2T5P6B9</accession>
<dbReference type="Gene3D" id="3.40.50.12580">
    <property type="match status" value="1"/>
</dbReference>
<dbReference type="PANTHER" id="PTHR43464:SF19">
    <property type="entry name" value="UBIQUINONE BIOSYNTHESIS O-METHYLTRANSFERASE, MITOCHONDRIAL"/>
    <property type="match status" value="1"/>
</dbReference>
<dbReference type="CDD" id="cd02440">
    <property type="entry name" value="AdoMet_MTases"/>
    <property type="match status" value="1"/>
</dbReference>
<dbReference type="InterPro" id="IPR043148">
    <property type="entry name" value="TagF_C"/>
</dbReference>
<feature type="domain" description="Methyltransferase" evidence="4">
    <location>
        <begin position="49"/>
        <end position="139"/>
    </location>
</feature>
<gene>
    <name evidence="5" type="ORF">DBO85_13025</name>
</gene>
<sequence length="598" mass="66850">MSNVKGELSHRFWQQASNSKLAAPEMYALQHQILNTYVLPLLPQGGRLLDVGCADGEFTEVLARDCSEALGIDLSANLIEQARQRSGANLRFEVGDITSAGIDGRYERLASMGLFSCLVRQEDFSRVAKMMVDALQPGGYLVLKDSLMLDGEPERYYCDDHYEAIYREEARYLNEFLGYGLRLVQRFPLARGSQAGQVSVLYVLHAPPTTAITVPSQVQASAESRLKVAILHQLSESWGNVSSLWRALEQDDSIDARVILLPFLHADYNWSRQASQRYLDRLGIPYVVWDELDHESSCFDAVFFTSPYDITRPLPYQFYSLQQRVRFTAYIPYGLEVGGGDENLVHQYGQPVAMHASAVYVRSDGARAMYSRHCPTGDGHVVVSGHPRMDGLADLDSFPIDPELLEQIGSRRAVLWNAHFSFDADQWSTFDLLALDIFNSFAERPDLALLFRPHPLLWQRLVNLGLLDAAGIASLRQELGERGVIIDERPDHRHAFAASCAMMSDTGSFLMEYLVTGKPVLYLVNPHGLGLNEEGEAVVRYYDQAEDAKGVAAFLDGLDGRPEDDMQRRKAVIPEFFAGFDGQAGQRIVAHMKKVLGA</sequence>
<evidence type="ECO:0000313" key="6">
    <source>
        <dbReference type="Proteomes" id="UP000244064"/>
    </source>
</evidence>
<dbReference type="AlphaFoldDB" id="A0A2T5P6B9"/>
<dbReference type="RefSeq" id="WP_108107708.1">
    <property type="nucleotide sequence ID" value="NZ_QASN01000020.1"/>
</dbReference>
<evidence type="ECO:0000313" key="5">
    <source>
        <dbReference type="EMBL" id="PTU73264.1"/>
    </source>
</evidence>
<dbReference type="SUPFAM" id="SSF53756">
    <property type="entry name" value="UDP-Glycosyltransferase/glycogen phosphorylase"/>
    <property type="match status" value="1"/>
</dbReference>
<comment type="caution">
    <text evidence="5">The sequence shown here is derived from an EMBL/GenBank/DDBJ whole genome shotgun (WGS) entry which is preliminary data.</text>
</comment>
<dbReference type="Gene3D" id="3.40.50.150">
    <property type="entry name" value="Vaccinia Virus protein VP39"/>
    <property type="match status" value="1"/>
</dbReference>
<keyword evidence="3" id="KW-0949">S-adenosyl-L-methionine</keyword>
<evidence type="ECO:0000259" key="4">
    <source>
        <dbReference type="Pfam" id="PF13649"/>
    </source>
</evidence>
<organism evidence="5 6">
    <name type="scientific">Pseudomonas mangrovi</name>
    <dbReference type="NCBI Taxonomy" id="2161748"/>
    <lineage>
        <taxon>Bacteria</taxon>
        <taxon>Pseudomonadati</taxon>
        <taxon>Pseudomonadota</taxon>
        <taxon>Gammaproteobacteria</taxon>
        <taxon>Pseudomonadales</taxon>
        <taxon>Pseudomonadaceae</taxon>
        <taxon>Pseudomonas</taxon>
    </lineage>
</organism>
<reference evidence="5 6" key="1">
    <citation type="submission" date="2018-04" db="EMBL/GenBank/DDBJ databases">
        <title>Pseudomonas sp. nov., isolated from mangrove soil.</title>
        <authorList>
            <person name="Chen C."/>
        </authorList>
    </citation>
    <scope>NUCLEOTIDE SEQUENCE [LARGE SCALE GENOMIC DNA]</scope>
    <source>
        <strain evidence="5 6">TC-11</strain>
    </source>
</reference>
<dbReference type="Proteomes" id="UP000244064">
    <property type="component" value="Unassembled WGS sequence"/>
</dbReference>
<dbReference type="GO" id="GO:0032259">
    <property type="term" value="P:methylation"/>
    <property type="evidence" value="ECO:0007669"/>
    <property type="project" value="UniProtKB-KW"/>
</dbReference>
<dbReference type="PANTHER" id="PTHR43464">
    <property type="entry name" value="METHYLTRANSFERASE"/>
    <property type="match status" value="1"/>
</dbReference>
<dbReference type="InterPro" id="IPR041698">
    <property type="entry name" value="Methyltransf_25"/>
</dbReference>